<comment type="caution">
    <text evidence="1">The sequence shown here is derived from an EMBL/GenBank/DDBJ whole genome shotgun (WGS) entry which is preliminary data.</text>
</comment>
<organism evidence="1 2">
    <name type="scientific">Penicillium polonicum</name>
    <dbReference type="NCBI Taxonomy" id="60169"/>
    <lineage>
        <taxon>Eukaryota</taxon>
        <taxon>Fungi</taxon>
        <taxon>Dikarya</taxon>
        <taxon>Ascomycota</taxon>
        <taxon>Pezizomycotina</taxon>
        <taxon>Eurotiomycetes</taxon>
        <taxon>Eurotiomycetidae</taxon>
        <taxon>Eurotiales</taxon>
        <taxon>Aspergillaceae</taxon>
        <taxon>Penicillium</taxon>
    </lineage>
</organism>
<dbReference type="AlphaFoldDB" id="A0A1V6NQV3"/>
<evidence type="ECO:0000313" key="1">
    <source>
        <dbReference type="EMBL" id="OQD66957.1"/>
    </source>
</evidence>
<sequence length="173" mass="19151">MHLSIRYPRSQVALHSTHLTFEMFLATSFAEPKLSELVSTLIGESNFASWSTALKYALDTRVETLIFSRSSPPTPAPAPTITLPSQLTRSTLRLSPATPPEGFLRLVTEALSLNPETRFSFLSERHRLKLVRYPASDLSSDSNIQGVDPHKNSSGWWIFLLQASAPTVKGLQA</sequence>
<reference evidence="2" key="1">
    <citation type="journal article" date="2017" name="Nat. Microbiol.">
        <title>Global analysis of biosynthetic gene clusters reveals vast potential of secondary metabolite production in Penicillium species.</title>
        <authorList>
            <person name="Nielsen J.C."/>
            <person name="Grijseels S."/>
            <person name="Prigent S."/>
            <person name="Ji B."/>
            <person name="Dainat J."/>
            <person name="Nielsen K.F."/>
            <person name="Frisvad J.C."/>
            <person name="Workman M."/>
            <person name="Nielsen J."/>
        </authorList>
    </citation>
    <scope>NUCLEOTIDE SEQUENCE [LARGE SCALE GENOMIC DNA]</scope>
    <source>
        <strain evidence="2">IBT 4502</strain>
    </source>
</reference>
<protein>
    <submittedName>
        <fullName evidence="1">Uncharacterized protein</fullName>
    </submittedName>
</protein>
<gene>
    <name evidence="1" type="ORF">PENPOL_c004G10073</name>
</gene>
<dbReference type="Proteomes" id="UP000191408">
    <property type="component" value="Unassembled WGS sequence"/>
</dbReference>
<accession>A0A1V6NQV3</accession>
<keyword evidence="2" id="KW-1185">Reference proteome</keyword>
<dbReference type="STRING" id="60169.A0A1V6NQV3"/>
<name>A0A1V6NQV3_PENPO</name>
<dbReference type="EMBL" id="MDYM01000004">
    <property type="protein sequence ID" value="OQD66957.1"/>
    <property type="molecule type" value="Genomic_DNA"/>
</dbReference>
<evidence type="ECO:0000313" key="2">
    <source>
        <dbReference type="Proteomes" id="UP000191408"/>
    </source>
</evidence>
<proteinExistence type="predicted"/>